<dbReference type="GO" id="GO:0005525">
    <property type="term" value="F:GTP binding"/>
    <property type="evidence" value="ECO:0007669"/>
    <property type="project" value="UniProtKB-KW"/>
</dbReference>
<keyword evidence="3" id="KW-0150">Chloroplast</keyword>
<keyword evidence="12" id="KW-1133">Transmembrane helix</keyword>
<dbReference type="CDD" id="cd01853">
    <property type="entry name" value="Toc34_like"/>
    <property type="match status" value="1"/>
</dbReference>
<feature type="compositionally biased region" description="Basic and acidic residues" evidence="17">
    <location>
        <begin position="121"/>
        <end position="130"/>
    </location>
</feature>
<evidence type="ECO:0000256" key="16">
    <source>
        <dbReference type="ARBA" id="ARBA00023775"/>
    </source>
</evidence>
<evidence type="ECO:0000256" key="4">
    <source>
        <dbReference type="ARBA" id="ARBA00022640"/>
    </source>
</evidence>
<dbReference type="GO" id="GO:0015031">
    <property type="term" value="P:protein transport"/>
    <property type="evidence" value="ECO:0007669"/>
    <property type="project" value="UniProtKB-KW"/>
</dbReference>
<organism evidence="19">
    <name type="scientific">Panicum hallii</name>
    <dbReference type="NCBI Taxonomy" id="206008"/>
    <lineage>
        <taxon>Eukaryota</taxon>
        <taxon>Viridiplantae</taxon>
        <taxon>Streptophyta</taxon>
        <taxon>Embryophyta</taxon>
        <taxon>Tracheophyta</taxon>
        <taxon>Spermatophyta</taxon>
        <taxon>Magnoliopsida</taxon>
        <taxon>Liliopsida</taxon>
        <taxon>Poales</taxon>
        <taxon>Poaceae</taxon>
        <taxon>PACMAD clade</taxon>
        <taxon>Panicoideae</taxon>
        <taxon>Panicodae</taxon>
        <taxon>Paniceae</taxon>
        <taxon>Panicinae</taxon>
        <taxon>Panicum</taxon>
        <taxon>Panicum sect. Panicum</taxon>
    </lineage>
</organism>
<dbReference type="Pfam" id="PF04548">
    <property type="entry name" value="AIG1"/>
    <property type="match status" value="1"/>
</dbReference>
<comment type="similarity">
    <text evidence="16">Belongs to the TRAFAC class TrmE-Era-EngA-EngB-Septin-like GTPase superfamily. AIG1/Toc34/Toc159-like paraseptin GTPase family. TOC159 subfamily.</text>
</comment>
<comment type="subcellular location">
    <subcellularLocation>
        <location evidence="15">Plastid</location>
        <location evidence="15">Chloroplast outer membrane</location>
        <topology evidence="15">Single-pass membrane protein</topology>
    </subcellularLocation>
</comment>
<dbReference type="InterPro" id="IPR024283">
    <property type="entry name" value="TOC159_MAD"/>
</dbReference>
<evidence type="ECO:0000256" key="7">
    <source>
        <dbReference type="ARBA" id="ARBA00022741"/>
    </source>
</evidence>
<keyword evidence="10" id="KW-0460">Magnesium</keyword>
<feature type="compositionally biased region" description="Basic and acidic residues" evidence="17">
    <location>
        <begin position="23"/>
        <end position="32"/>
    </location>
</feature>
<evidence type="ECO:0000259" key="18">
    <source>
        <dbReference type="PROSITE" id="PS51720"/>
    </source>
</evidence>
<dbReference type="SUPFAM" id="SSF52540">
    <property type="entry name" value="P-loop containing nucleoside triphosphate hydrolases"/>
    <property type="match status" value="1"/>
</dbReference>
<comment type="cofactor">
    <cofactor evidence="1">
        <name>Mg(2+)</name>
        <dbReference type="ChEBI" id="CHEBI:18420"/>
    </cofactor>
</comment>
<feature type="region of interest" description="Disordered" evidence="17">
    <location>
        <begin position="107"/>
        <end position="143"/>
    </location>
</feature>
<feature type="region of interest" description="Disordered" evidence="17">
    <location>
        <begin position="699"/>
        <end position="728"/>
    </location>
</feature>
<dbReference type="FunFam" id="3.40.50.300:FF:000413">
    <property type="entry name" value="Translocase of chloroplast 120, chloroplastic"/>
    <property type="match status" value="1"/>
</dbReference>
<dbReference type="Gramene" id="PAN17310">
    <property type="protein sequence ID" value="PAN17310"/>
    <property type="gene ID" value="PAHAL_3G120700"/>
</dbReference>
<dbReference type="InterPro" id="IPR005690">
    <property type="entry name" value="Toc86_159"/>
</dbReference>
<evidence type="ECO:0000256" key="10">
    <source>
        <dbReference type="ARBA" id="ARBA00022842"/>
    </source>
</evidence>
<feature type="compositionally biased region" description="Basic and acidic residues" evidence="17">
    <location>
        <begin position="235"/>
        <end position="244"/>
    </location>
</feature>
<keyword evidence="2" id="KW-0813">Transport</keyword>
<protein>
    <recommendedName>
        <fullName evidence="18">AIG1-type G domain-containing protein</fullName>
    </recommendedName>
</protein>
<feature type="compositionally biased region" description="Acidic residues" evidence="17">
    <location>
        <begin position="190"/>
        <end position="200"/>
    </location>
</feature>
<dbReference type="GO" id="GO:0045036">
    <property type="term" value="P:protein targeting to chloroplast"/>
    <property type="evidence" value="ECO:0007669"/>
    <property type="project" value="InterPro"/>
</dbReference>
<keyword evidence="7" id="KW-0547">Nucleotide-binding</keyword>
<dbReference type="Proteomes" id="UP000243499">
    <property type="component" value="Chromosome 3"/>
</dbReference>
<evidence type="ECO:0000256" key="6">
    <source>
        <dbReference type="ARBA" id="ARBA00022723"/>
    </source>
</evidence>
<proteinExistence type="inferred from homology"/>
<feature type="compositionally biased region" description="Acidic residues" evidence="17">
    <location>
        <begin position="705"/>
        <end position="714"/>
    </location>
</feature>
<evidence type="ECO:0000256" key="11">
    <source>
        <dbReference type="ARBA" id="ARBA00022927"/>
    </source>
</evidence>
<evidence type="ECO:0000256" key="8">
    <source>
        <dbReference type="ARBA" id="ARBA00022801"/>
    </source>
</evidence>
<keyword evidence="6" id="KW-0479">Metal-binding</keyword>
<dbReference type="InterPro" id="IPR027417">
    <property type="entry name" value="P-loop_NTPase"/>
</dbReference>
<evidence type="ECO:0000313" key="19">
    <source>
        <dbReference type="EMBL" id="PAN17310.1"/>
    </source>
</evidence>
<evidence type="ECO:0000256" key="9">
    <source>
        <dbReference type="ARBA" id="ARBA00022805"/>
    </source>
</evidence>
<feature type="region of interest" description="Disordered" evidence="17">
    <location>
        <begin position="235"/>
        <end position="284"/>
    </location>
</feature>
<dbReference type="Gene3D" id="3.40.50.300">
    <property type="entry name" value="P-loop containing nucleotide triphosphate hydrolases"/>
    <property type="match status" value="1"/>
</dbReference>
<dbReference type="Pfam" id="PF11886">
    <property type="entry name" value="TOC159_MAD"/>
    <property type="match status" value="1"/>
</dbReference>
<keyword evidence="14" id="KW-0472">Membrane</keyword>
<feature type="region of interest" description="Disordered" evidence="17">
    <location>
        <begin position="889"/>
        <end position="913"/>
    </location>
</feature>
<feature type="domain" description="AIG1-type G" evidence="18">
    <location>
        <begin position="1171"/>
        <end position="1400"/>
    </location>
</feature>
<reference evidence="19" key="1">
    <citation type="submission" date="2018-04" db="EMBL/GenBank/DDBJ databases">
        <title>WGS assembly of Panicum hallii.</title>
        <authorList>
            <person name="Lovell J."/>
            <person name="Jenkins J."/>
            <person name="Lowry D."/>
            <person name="Mamidi S."/>
            <person name="Sreedasyam A."/>
            <person name="Weng X."/>
            <person name="Barry K."/>
            <person name="Bonette J."/>
            <person name="Campitelli B."/>
            <person name="Daum C."/>
            <person name="Gordon S."/>
            <person name="Gould B."/>
            <person name="Lipzen A."/>
            <person name="Macqueen A."/>
            <person name="Palacio-Mejia J."/>
            <person name="Plott C."/>
            <person name="Shakirov E."/>
            <person name="Shu S."/>
            <person name="Yoshinaga Y."/>
            <person name="Zane M."/>
            <person name="Rokhsar D."/>
            <person name="Grimwood J."/>
            <person name="Schmutz J."/>
            <person name="Juenger T."/>
        </authorList>
    </citation>
    <scope>NUCLEOTIDE SEQUENCE [LARGE SCALE GENOMIC DNA]</scope>
    <source>
        <strain evidence="19">FIL2</strain>
    </source>
</reference>
<evidence type="ECO:0000256" key="3">
    <source>
        <dbReference type="ARBA" id="ARBA00022528"/>
    </source>
</evidence>
<evidence type="ECO:0000256" key="14">
    <source>
        <dbReference type="ARBA" id="ARBA00023136"/>
    </source>
</evidence>
<dbReference type="InterPro" id="IPR045058">
    <property type="entry name" value="GIMA/IAN/Toc"/>
</dbReference>
<evidence type="ECO:0000256" key="1">
    <source>
        <dbReference type="ARBA" id="ARBA00001946"/>
    </source>
</evidence>
<evidence type="ECO:0000256" key="15">
    <source>
        <dbReference type="ARBA" id="ARBA00023766"/>
    </source>
</evidence>
<keyword evidence="11" id="KW-0653">Protein transport</keyword>
<feature type="compositionally biased region" description="Basic and acidic residues" evidence="17">
    <location>
        <begin position="898"/>
        <end position="909"/>
    </location>
</feature>
<feature type="region of interest" description="Disordered" evidence="17">
    <location>
        <begin position="172"/>
        <end position="210"/>
    </location>
</feature>
<feature type="region of interest" description="Disordered" evidence="17">
    <location>
        <begin position="1"/>
        <end position="32"/>
    </location>
</feature>
<evidence type="ECO:0000256" key="2">
    <source>
        <dbReference type="ARBA" id="ARBA00022448"/>
    </source>
</evidence>
<keyword evidence="5" id="KW-0812">Transmembrane</keyword>
<dbReference type="GO" id="GO:0003924">
    <property type="term" value="F:GTPase activity"/>
    <property type="evidence" value="ECO:0007669"/>
    <property type="project" value="InterPro"/>
</dbReference>
<keyword evidence="8" id="KW-0378">Hydrolase</keyword>
<keyword evidence="4" id="KW-0934">Plastid</keyword>
<name>A0A2S3H872_9POAL</name>
<dbReference type="GO" id="GO:0009707">
    <property type="term" value="C:chloroplast outer membrane"/>
    <property type="evidence" value="ECO:0007669"/>
    <property type="project" value="UniProtKB-SubCell"/>
</dbReference>
<dbReference type="InterPro" id="IPR006703">
    <property type="entry name" value="G_AIG1"/>
</dbReference>
<keyword evidence="13" id="KW-0342">GTP-binding</keyword>
<evidence type="ECO:0000256" key="5">
    <source>
        <dbReference type="ARBA" id="ARBA00022692"/>
    </source>
</evidence>
<dbReference type="NCBIfam" id="TIGR00993">
    <property type="entry name" value="3a0901s04IAP86"/>
    <property type="match status" value="1"/>
</dbReference>
<evidence type="ECO:0000256" key="17">
    <source>
        <dbReference type="SAM" id="MobiDB-lite"/>
    </source>
</evidence>
<keyword evidence="9" id="KW-1002">Plastid outer membrane</keyword>
<evidence type="ECO:0000256" key="13">
    <source>
        <dbReference type="ARBA" id="ARBA00023134"/>
    </source>
</evidence>
<dbReference type="GO" id="GO:0046872">
    <property type="term" value="F:metal ion binding"/>
    <property type="evidence" value="ECO:0007669"/>
    <property type="project" value="UniProtKB-KW"/>
</dbReference>
<gene>
    <name evidence="19" type="ORF">PAHAL_3G120700</name>
</gene>
<dbReference type="PANTHER" id="PTHR10903:SF120">
    <property type="entry name" value="TRANSLOCASE OF CHLOROPLAST 159, CHLOROPLASTIC"/>
    <property type="match status" value="1"/>
</dbReference>
<evidence type="ECO:0000256" key="12">
    <source>
        <dbReference type="ARBA" id="ARBA00022989"/>
    </source>
</evidence>
<accession>A0A2S3H872</accession>
<dbReference type="EMBL" id="CM008048">
    <property type="protein sequence ID" value="PAN17310.1"/>
    <property type="molecule type" value="Genomic_DNA"/>
</dbReference>
<sequence length="1784" mass="194114">MATTTDDTLVAFMEEQNPTSAVAKEEPPKKAESVIATANEAASLAPLVDENPAPMEKEASKKVEMLAAAEEGKEAFKKVMVNEEDKEMRGVGLEGKDRSFAGLEVVNGEVEDDTGGDNGGEVEKVEEDSKGGSLGATEAMNDDVSEVPTMQDTKLVGFALEPVPMPMVQSKLENGELEEEDASLASPDVLESEEGGELQEEQQKEEQVGVGVEAKVVDKIEDDIEFVVAKVKPEPESEKVKEVGSRGTDGGKLGEKEATDDTMVVGGEEGPEGSAEKDVDVPTSEASTVIVNDGRIVEFTLEGADNVFENIPRIEQNAKGQVTANKVVEDVGVNEHTMVENIADVVEEGIDIKKHIEDMKNDVSGELEAQETEVVISMVEPTPMPSVESKSEDCELREEDASIASHEALEGERVQLWEEEREEEVGAIVQAKVADDAGTAMTEDEKPKPKCEKFEEVGFGDENGGKLGEKKEVEVSIASIEAADLEDKLASFTEANRELSYQKESTNNIISMGGEEAMEELIQKEVDVPTSEVSIVVVSDGSVEEVIPSSADSVLENSPWIQQNAKVVDDIGVEKPLDYKNFIGVTEDIDIKMHKEVENVAIVVEVVDIEKHKEAVKDDVSGEPVVQDTCAIVSMVEPVPIPGMESNLENSELGEADASLASPNAPKGDKRGELWEDEEVGVVVHVHAKVANKVADDVESAVVEENPEPEDEKVEEVGSRSRDGGQLGKQKMVEVSVVNVEAVELEDKLAPFAEANIELGYEKQASDDTVTAGGGETLKESTEKFVDVPMSEIVNDGCIEEAAIESTNSVLEDSLGIEQYAEGQATASEVVEGVGVEKPSDVENVVAVVEDTDVKKYAEVEHAAAVVEGIDVEKLIKIENVTATRIDHTLPQELAPESSKKSNDSKESDCSSEVIDCEEKVDDDGIIKIVTTAEDGVGNEAYEHDDGANFDISPAWMAILESTESTKQIMKKFAEDCSCGSVSGLRDFTNSMDRQIILDGSKENDDNDDGAKKGFDSATLAALLEGATSETSYGNIKVSSQDGSEILTMDEPAGLGSSTLSLMPTAPCQHAQSNLFSSAELAVTADPTEEMTEEEKNLHDKVELIQVKFLRLVYRLGATFEETVTSQVLYRLSLVEGIMHMHGRQRNQDFNLDNARKKAFILEAEGKEDLNFTCNILVLGKTGVGKSATINSIFGEDKSKTDAFSSATTSVQEYIGDVHGIKIRIIDTPGFRASVMDQGSNRKILTAIKKYTKKCPPDIIVYVDRLDSLSHDFNDLPLLKTITSVLGSSVWFNAIVALTHAASAPPEGLNGAPVTYEVLMAQRSHIIHQSIRQAAGDVRLMNPIALVENHPSCRRNHEGHKVLPNGQSWRHQMLLLCYSSKILSEANSLLKSQDPNPREIFGFHFQPLPFMLSSLLQSRAHPKLSAEQGGNEGDFHIELDDYSNVQQDNDEEKHDQLLPFKPLTKAHLARVTRKQKKQWKDEICKFKEMKKRGETDLDDYGYANIADNVSVPLPNIVLPPSFDCDNPTYRYRFLEPTSTILSRPVLDAHGWDHDYGYDGVSMEETLAILDRFPANVAVQVTKDKKEFTIHMDSSIAAKHGENASSLAGFDIKTVGRQPVYILHGETKIIKNIKKNETTGGFSVTFLGDTVATGLKVEDQLSLGKRLSLVASTGAMQVQGDTAYGANLEACLNDKHYRIGQSRSTLGLSLMKWRRDLALGANLQSQFSIARDSKMALRLGLNNKLSGQITVRTSTSDQVQIALLGLVPVAASIYKSFRPSEPSSI</sequence>
<dbReference type="PROSITE" id="PS51720">
    <property type="entry name" value="G_AIG1"/>
    <property type="match status" value="1"/>
</dbReference>
<dbReference type="PANTHER" id="PTHR10903">
    <property type="entry name" value="GTPASE, IMAP FAMILY MEMBER-RELATED"/>
    <property type="match status" value="1"/>
</dbReference>